<proteinExistence type="predicted"/>
<dbReference type="Proteomes" id="UP000261948">
    <property type="component" value="Unassembled WGS sequence"/>
</dbReference>
<dbReference type="EMBL" id="QURR01000011">
    <property type="protein sequence ID" value="RGE45184.1"/>
    <property type="molecule type" value="Genomic_DNA"/>
</dbReference>
<evidence type="ECO:0000256" key="1">
    <source>
        <dbReference type="ARBA" id="ARBA00023125"/>
    </source>
</evidence>
<protein>
    <submittedName>
        <fullName evidence="3">XRE family transcriptional regulator</fullName>
    </submittedName>
</protein>
<dbReference type="GO" id="GO:0003700">
    <property type="term" value="F:DNA-binding transcription factor activity"/>
    <property type="evidence" value="ECO:0007669"/>
    <property type="project" value="TreeGrafter"/>
</dbReference>
<reference evidence="3 4" key="1">
    <citation type="submission" date="2018-08" db="EMBL/GenBank/DDBJ databases">
        <title>Comamonas testosteroni strain SWCO2.</title>
        <authorList>
            <person name="Jiang N."/>
            <person name="Zhang X.Z."/>
        </authorList>
    </citation>
    <scope>NUCLEOTIDE SEQUENCE [LARGE SCALE GENOMIC DNA]</scope>
    <source>
        <strain evidence="3 4">SWCO2</strain>
    </source>
</reference>
<dbReference type="PANTHER" id="PTHR46797:SF1">
    <property type="entry name" value="METHYLPHOSPHONATE SYNTHASE"/>
    <property type="match status" value="1"/>
</dbReference>
<comment type="caution">
    <text evidence="3">The sequence shown here is derived from an EMBL/GenBank/DDBJ whole genome shotgun (WGS) entry which is preliminary data.</text>
</comment>
<dbReference type="InterPro" id="IPR050807">
    <property type="entry name" value="TransReg_Diox_bact_type"/>
</dbReference>
<evidence type="ECO:0000259" key="2">
    <source>
        <dbReference type="PROSITE" id="PS50943"/>
    </source>
</evidence>
<dbReference type="OrthoDB" id="73827at2"/>
<dbReference type="CDD" id="cd00093">
    <property type="entry name" value="HTH_XRE"/>
    <property type="match status" value="1"/>
</dbReference>
<evidence type="ECO:0000313" key="4">
    <source>
        <dbReference type="Proteomes" id="UP000261948"/>
    </source>
</evidence>
<dbReference type="PANTHER" id="PTHR46797">
    <property type="entry name" value="HTH-TYPE TRANSCRIPTIONAL REGULATOR"/>
    <property type="match status" value="1"/>
</dbReference>
<keyword evidence="1" id="KW-0238">DNA-binding</keyword>
<keyword evidence="4" id="KW-1185">Reference proteome</keyword>
<feature type="domain" description="HTH cro/C1-type" evidence="2">
    <location>
        <begin position="11"/>
        <end position="65"/>
    </location>
</feature>
<name>A0A373FLZ5_COMTE</name>
<dbReference type="Pfam" id="PF01381">
    <property type="entry name" value="HTH_3"/>
    <property type="match status" value="1"/>
</dbReference>
<accession>A0A373FLZ5</accession>
<evidence type="ECO:0000313" key="3">
    <source>
        <dbReference type="EMBL" id="RGE45184.1"/>
    </source>
</evidence>
<sequence length="85" mass="9693">MEPDQAFGQALRHARTKRKWTQTDLALRAGVDRNYVSLIELGRNSPSVRLMFRLCDALDITPSDLLKDVERRMLVQAKGRLSPQA</sequence>
<dbReference type="GO" id="GO:0005829">
    <property type="term" value="C:cytosol"/>
    <property type="evidence" value="ECO:0007669"/>
    <property type="project" value="TreeGrafter"/>
</dbReference>
<dbReference type="Gene3D" id="1.10.260.40">
    <property type="entry name" value="lambda repressor-like DNA-binding domains"/>
    <property type="match status" value="1"/>
</dbReference>
<dbReference type="PROSITE" id="PS50943">
    <property type="entry name" value="HTH_CROC1"/>
    <property type="match status" value="1"/>
</dbReference>
<organism evidence="3 4">
    <name type="scientific">Comamonas testosteroni</name>
    <name type="common">Pseudomonas testosteroni</name>
    <dbReference type="NCBI Taxonomy" id="285"/>
    <lineage>
        <taxon>Bacteria</taxon>
        <taxon>Pseudomonadati</taxon>
        <taxon>Pseudomonadota</taxon>
        <taxon>Betaproteobacteria</taxon>
        <taxon>Burkholderiales</taxon>
        <taxon>Comamonadaceae</taxon>
        <taxon>Comamonas</taxon>
    </lineage>
</organism>
<gene>
    <name evidence="3" type="ORF">DZC30_11050</name>
</gene>
<dbReference type="SUPFAM" id="SSF47413">
    <property type="entry name" value="lambda repressor-like DNA-binding domains"/>
    <property type="match status" value="1"/>
</dbReference>
<dbReference type="GO" id="GO:0003677">
    <property type="term" value="F:DNA binding"/>
    <property type="evidence" value="ECO:0007669"/>
    <property type="project" value="UniProtKB-KW"/>
</dbReference>
<dbReference type="InterPro" id="IPR001387">
    <property type="entry name" value="Cro/C1-type_HTH"/>
</dbReference>
<dbReference type="SMART" id="SM00530">
    <property type="entry name" value="HTH_XRE"/>
    <property type="match status" value="1"/>
</dbReference>
<dbReference type="AlphaFoldDB" id="A0A373FLZ5"/>
<dbReference type="InterPro" id="IPR010982">
    <property type="entry name" value="Lambda_DNA-bd_dom_sf"/>
</dbReference>